<reference evidence="2" key="1">
    <citation type="submission" date="2023-06" db="EMBL/GenBank/DDBJ databases">
        <title>MBL-encoding genomic islands in Pseudomonas spp. in Poland.</title>
        <authorList>
            <person name="Urbanowicz P."/>
            <person name="Izdebski R."/>
            <person name="Biedrzycka M."/>
            <person name="Gniadkowski M."/>
        </authorList>
    </citation>
    <scope>NUCLEOTIDE SEQUENCE</scope>
    <source>
        <strain evidence="2">NMI5768_13</strain>
    </source>
</reference>
<accession>A0AAW7HR02</accession>
<dbReference type="Proteomes" id="UP001165439">
    <property type="component" value="Unassembled WGS sequence"/>
</dbReference>
<feature type="domain" description="HNH nuclease" evidence="1">
    <location>
        <begin position="298"/>
        <end position="362"/>
    </location>
</feature>
<keyword evidence="2" id="KW-0540">Nuclease</keyword>
<dbReference type="RefSeq" id="WP_232857531.1">
    <property type="nucleotide sequence ID" value="NZ_CP128540.1"/>
</dbReference>
<dbReference type="GO" id="GO:0004519">
    <property type="term" value="F:endonuclease activity"/>
    <property type="evidence" value="ECO:0007669"/>
    <property type="project" value="UniProtKB-KW"/>
</dbReference>
<dbReference type="GeneID" id="83679021"/>
<dbReference type="GO" id="GO:0008270">
    <property type="term" value="F:zinc ion binding"/>
    <property type="evidence" value="ECO:0007669"/>
    <property type="project" value="InterPro"/>
</dbReference>
<dbReference type="GO" id="GO:0003676">
    <property type="term" value="F:nucleic acid binding"/>
    <property type="evidence" value="ECO:0007669"/>
    <property type="project" value="InterPro"/>
</dbReference>
<dbReference type="CDD" id="cd00085">
    <property type="entry name" value="HNHc"/>
    <property type="match status" value="1"/>
</dbReference>
<keyword evidence="2" id="KW-0255">Endonuclease</keyword>
<evidence type="ECO:0000259" key="1">
    <source>
        <dbReference type="SMART" id="SM00507"/>
    </source>
</evidence>
<organism evidence="2 3">
    <name type="scientific">Pseudomonas alloputida</name>
    <dbReference type="NCBI Taxonomy" id="1940621"/>
    <lineage>
        <taxon>Bacteria</taxon>
        <taxon>Pseudomonadati</taxon>
        <taxon>Pseudomonadota</taxon>
        <taxon>Gammaproteobacteria</taxon>
        <taxon>Pseudomonadales</taxon>
        <taxon>Pseudomonadaceae</taxon>
        <taxon>Pseudomonas</taxon>
    </lineage>
</organism>
<dbReference type="Pfam" id="PF01844">
    <property type="entry name" value="HNH"/>
    <property type="match status" value="1"/>
</dbReference>
<dbReference type="InterPro" id="IPR003615">
    <property type="entry name" value="HNH_nuc"/>
</dbReference>
<gene>
    <name evidence="2" type="ORF">LU674_022800</name>
</gene>
<sequence length="385" mass="43281">MTPAEDDVFTAFLREKAAEAQRAVKYKPNEFLKMLGSIGGYKTAVSLLTKPKVSDGFTRLYLERRLDLTVEAVILESRWARYFDEHLISSAEERLIKVGYTVVRPELSADAFSGVMDETLDVEVSTKSCLGSGVKSLSFNVGQEYTRAGVFALLGIPRPNGGKWYTGHFDHAGNHFLFCNIGGAGRTGHDYNNHFIDGRLVWYARSDAKLRHSLVSELVSQEGIVFVFYRLGDRDPFMFAGVATPFQVTDATDESPLNVVWDFSSRDLQDTEENPASITVVEGAASMKLVKVYERDRGARLQCVKRWGRKCFVCSFEFEKVYGELGKGFIHVHHLKPLSEQGGEYNLDPEQDLRPVCPNCHAMLHRSVPALTIEELQRQMYLASL</sequence>
<dbReference type="SMART" id="SM00507">
    <property type="entry name" value="HNHc"/>
    <property type="match status" value="1"/>
</dbReference>
<evidence type="ECO:0000313" key="2">
    <source>
        <dbReference type="EMBL" id="MDM3955130.1"/>
    </source>
</evidence>
<dbReference type="Gene3D" id="1.10.30.50">
    <property type="match status" value="1"/>
</dbReference>
<dbReference type="EMBL" id="JAJSRF020000001">
    <property type="protein sequence ID" value="MDM3955130.1"/>
    <property type="molecule type" value="Genomic_DNA"/>
</dbReference>
<proteinExistence type="predicted"/>
<evidence type="ECO:0000313" key="3">
    <source>
        <dbReference type="Proteomes" id="UP001165439"/>
    </source>
</evidence>
<comment type="caution">
    <text evidence="2">The sequence shown here is derived from an EMBL/GenBank/DDBJ whole genome shotgun (WGS) entry which is preliminary data.</text>
</comment>
<dbReference type="AlphaFoldDB" id="A0AAW7HR02"/>
<dbReference type="InterPro" id="IPR002711">
    <property type="entry name" value="HNH"/>
</dbReference>
<protein>
    <submittedName>
        <fullName evidence="2">HNH endonuclease</fullName>
    </submittedName>
</protein>
<name>A0AAW7HR02_9PSED</name>
<keyword evidence="2" id="KW-0378">Hydrolase</keyword>